<dbReference type="SMART" id="SM00195">
    <property type="entry name" value="DSPc"/>
    <property type="match status" value="1"/>
</dbReference>
<accession>A0AA36D126</accession>
<dbReference type="PANTHER" id="PTHR45948">
    <property type="entry name" value="DUAL SPECIFICITY PROTEIN PHOSPHATASE DDB_G0269404-RELATED"/>
    <property type="match status" value="1"/>
</dbReference>
<gene>
    <name evidence="8" type="ORF">MSPICULIGERA_LOCUS17250</name>
</gene>
<comment type="catalytic activity">
    <reaction evidence="5">
        <text>O-phospho-L-threonyl-[protein] + H2O = L-threonyl-[protein] + phosphate</text>
        <dbReference type="Rhea" id="RHEA:47004"/>
        <dbReference type="Rhea" id="RHEA-COMP:11060"/>
        <dbReference type="Rhea" id="RHEA-COMP:11605"/>
        <dbReference type="ChEBI" id="CHEBI:15377"/>
        <dbReference type="ChEBI" id="CHEBI:30013"/>
        <dbReference type="ChEBI" id="CHEBI:43474"/>
        <dbReference type="ChEBI" id="CHEBI:61977"/>
        <dbReference type="EC" id="3.1.3.16"/>
    </reaction>
</comment>
<protein>
    <submittedName>
        <fullName evidence="8">Uncharacterized protein</fullName>
    </submittedName>
</protein>
<dbReference type="PROSITE" id="PS00383">
    <property type="entry name" value="TYR_PHOSPHATASE_1"/>
    <property type="match status" value="1"/>
</dbReference>
<evidence type="ECO:0000259" key="6">
    <source>
        <dbReference type="PROSITE" id="PS50054"/>
    </source>
</evidence>
<proteinExistence type="inferred from homology"/>
<reference evidence="8" key="1">
    <citation type="submission" date="2023-06" db="EMBL/GenBank/DDBJ databases">
        <authorList>
            <person name="Delattre M."/>
        </authorList>
    </citation>
    <scope>NUCLEOTIDE SEQUENCE</scope>
    <source>
        <strain evidence="8">AF72</strain>
    </source>
</reference>
<evidence type="ECO:0000256" key="5">
    <source>
        <dbReference type="ARBA" id="ARBA00048336"/>
    </source>
</evidence>
<feature type="non-terminal residue" evidence="8">
    <location>
        <position position="1"/>
    </location>
</feature>
<dbReference type="GO" id="GO:0007165">
    <property type="term" value="P:signal transduction"/>
    <property type="evidence" value="ECO:0007669"/>
    <property type="project" value="TreeGrafter"/>
</dbReference>
<keyword evidence="2" id="KW-0378">Hydrolase</keyword>
<name>A0AA36D126_9BILA</name>
<dbReference type="EMBL" id="CATQJA010002655">
    <property type="protein sequence ID" value="CAJ0579015.1"/>
    <property type="molecule type" value="Genomic_DNA"/>
</dbReference>
<dbReference type="Gene3D" id="3.90.190.10">
    <property type="entry name" value="Protein tyrosine phosphatase superfamily"/>
    <property type="match status" value="1"/>
</dbReference>
<dbReference type="InterPro" id="IPR020422">
    <property type="entry name" value="TYR_PHOSPHATASE_DUAL_dom"/>
</dbReference>
<evidence type="ECO:0000256" key="4">
    <source>
        <dbReference type="ARBA" id="ARBA00047761"/>
    </source>
</evidence>
<evidence type="ECO:0000256" key="1">
    <source>
        <dbReference type="ARBA" id="ARBA00008601"/>
    </source>
</evidence>
<evidence type="ECO:0000313" key="8">
    <source>
        <dbReference type="EMBL" id="CAJ0579015.1"/>
    </source>
</evidence>
<evidence type="ECO:0000259" key="7">
    <source>
        <dbReference type="PROSITE" id="PS50056"/>
    </source>
</evidence>
<dbReference type="PROSITE" id="PS50056">
    <property type="entry name" value="TYR_PHOSPHATASE_2"/>
    <property type="match status" value="1"/>
</dbReference>
<dbReference type="GO" id="GO:0005829">
    <property type="term" value="C:cytosol"/>
    <property type="evidence" value="ECO:0007669"/>
    <property type="project" value="TreeGrafter"/>
</dbReference>
<dbReference type="GO" id="GO:0004725">
    <property type="term" value="F:protein tyrosine phosphatase activity"/>
    <property type="evidence" value="ECO:0007669"/>
    <property type="project" value="TreeGrafter"/>
</dbReference>
<dbReference type="InterPro" id="IPR000340">
    <property type="entry name" value="Dual-sp_phosphatase_cat-dom"/>
</dbReference>
<dbReference type="InterPro" id="IPR000387">
    <property type="entry name" value="Tyr_Pase_dom"/>
</dbReference>
<dbReference type="GO" id="GO:0004722">
    <property type="term" value="F:protein serine/threonine phosphatase activity"/>
    <property type="evidence" value="ECO:0007669"/>
    <property type="project" value="UniProtKB-EC"/>
</dbReference>
<dbReference type="InterPro" id="IPR029021">
    <property type="entry name" value="Prot-tyrosine_phosphatase-like"/>
</dbReference>
<sequence>MSDPLQPTPPVQTVQHQILDVAAAAAKIREFRRKIANGMTQIIPDLYLGSLRDARDEDQLKRYKIKRVVSIHKHNSYCQVHEALGINVLQIEIDDLASCPISEHFQQTVLFIHHSRIAKEPVLVHCMAGVSRSATIVAAYLCTITKISAFNSLAHITNLRPVVNPNFGFRLQLAQYADREAHHRFESIKDTCDQELFDAQLVLDNAALKHRMGFCAWMFERIPQPPVCFLS</sequence>
<dbReference type="Proteomes" id="UP001177023">
    <property type="component" value="Unassembled WGS sequence"/>
</dbReference>
<comment type="catalytic activity">
    <reaction evidence="4">
        <text>O-phospho-L-seryl-[protein] + H2O = L-seryl-[protein] + phosphate</text>
        <dbReference type="Rhea" id="RHEA:20629"/>
        <dbReference type="Rhea" id="RHEA-COMP:9863"/>
        <dbReference type="Rhea" id="RHEA-COMP:11604"/>
        <dbReference type="ChEBI" id="CHEBI:15377"/>
        <dbReference type="ChEBI" id="CHEBI:29999"/>
        <dbReference type="ChEBI" id="CHEBI:43474"/>
        <dbReference type="ChEBI" id="CHEBI:83421"/>
        <dbReference type="EC" id="3.1.3.16"/>
    </reaction>
</comment>
<dbReference type="AlphaFoldDB" id="A0AA36D126"/>
<comment type="similarity">
    <text evidence="1">Belongs to the protein-tyrosine phosphatase family. Non-receptor class dual specificity subfamily.</text>
</comment>
<feature type="domain" description="Tyrosine specific protein phosphatases" evidence="7">
    <location>
        <begin position="103"/>
        <end position="161"/>
    </location>
</feature>
<dbReference type="CDD" id="cd14498">
    <property type="entry name" value="DSP"/>
    <property type="match status" value="1"/>
</dbReference>
<evidence type="ECO:0000256" key="3">
    <source>
        <dbReference type="ARBA" id="ARBA00022912"/>
    </source>
</evidence>
<comment type="caution">
    <text evidence="8">The sequence shown here is derived from an EMBL/GenBank/DDBJ whole genome shotgun (WGS) entry which is preliminary data.</text>
</comment>
<evidence type="ECO:0000313" key="9">
    <source>
        <dbReference type="Proteomes" id="UP001177023"/>
    </source>
</evidence>
<keyword evidence="9" id="KW-1185">Reference proteome</keyword>
<feature type="domain" description="Tyrosine-protein phosphatase" evidence="6">
    <location>
        <begin position="38"/>
        <end position="182"/>
    </location>
</feature>
<dbReference type="InterPro" id="IPR016130">
    <property type="entry name" value="Tyr_Pase_AS"/>
</dbReference>
<keyword evidence="3" id="KW-0904">Protein phosphatase</keyword>
<dbReference type="Pfam" id="PF00782">
    <property type="entry name" value="DSPc"/>
    <property type="match status" value="1"/>
</dbReference>
<dbReference type="SUPFAM" id="SSF52799">
    <property type="entry name" value="(Phosphotyrosine protein) phosphatases II"/>
    <property type="match status" value="1"/>
</dbReference>
<evidence type="ECO:0000256" key="2">
    <source>
        <dbReference type="ARBA" id="ARBA00022801"/>
    </source>
</evidence>
<organism evidence="8 9">
    <name type="scientific">Mesorhabditis spiculigera</name>
    <dbReference type="NCBI Taxonomy" id="96644"/>
    <lineage>
        <taxon>Eukaryota</taxon>
        <taxon>Metazoa</taxon>
        <taxon>Ecdysozoa</taxon>
        <taxon>Nematoda</taxon>
        <taxon>Chromadorea</taxon>
        <taxon>Rhabditida</taxon>
        <taxon>Rhabditina</taxon>
        <taxon>Rhabditomorpha</taxon>
        <taxon>Rhabditoidea</taxon>
        <taxon>Rhabditidae</taxon>
        <taxon>Mesorhabditinae</taxon>
        <taxon>Mesorhabditis</taxon>
    </lineage>
</organism>
<dbReference type="PROSITE" id="PS50054">
    <property type="entry name" value="TYR_PHOSPHATASE_DUAL"/>
    <property type="match status" value="1"/>
</dbReference>
<dbReference type="PANTHER" id="PTHR45948:SF2">
    <property type="entry name" value="DUAL SPECIFICITY PROTEIN PHOSPHATASE"/>
    <property type="match status" value="1"/>
</dbReference>